<dbReference type="PROSITE" id="PS51014">
    <property type="entry name" value="COBK_CBIJ"/>
    <property type="match status" value="1"/>
</dbReference>
<dbReference type="InterPro" id="IPR003723">
    <property type="entry name" value="Precorrin-6x_reduct"/>
</dbReference>
<accession>A0ABW3ZPR8</accession>
<dbReference type="PANTHER" id="PTHR36925:SF1">
    <property type="entry name" value="COBALT-PRECORRIN-6A REDUCTASE"/>
    <property type="match status" value="1"/>
</dbReference>
<dbReference type="PANTHER" id="PTHR36925">
    <property type="entry name" value="COBALT-PRECORRIN-6A REDUCTASE"/>
    <property type="match status" value="1"/>
</dbReference>
<evidence type="ECO:0000256" key="1">
    <source>
        <dbReference type="ARBA" id="ARBA00004953"/>
    </source>
</evidence>
<comment type="pathway">
    <text evidence="1">Cofactor biosynthesis; adenosylcobalamin biosynthesis.</text>
</comment>
<proteinExistence type="predicted"/>
<dbReference type="RefSeq" id="WP_386806345.1">
    <property type="nucleotide sequence ID" value="NZ_JBHTMU010000072.1"/>
</dbReference>
<keyword evidence="5" id="KW-1185">Reference proteome</keyword>
<keyword evidence="2" id="KW-0169">Cobalamin biosynthesis</keyword>
<feature type="non-terminal residue" evidence="4">
    <location>
        <position position="1"/>
    </location>
</feature>
<comment type="caution">
    <text evidence="4">The sequence shown here is derived from an EMBL/GenBank/DDBJ whole genome shotgun (WGS) entry which is preliminary data.</text>
</comment>
<dbReference type="Pfam" id="PF02571">
    <property type="entry name" value="CbiJ"/>
    <property type="match status" value="1"/>
</dbReference>
<protein>
    <submittedName>
        <fullName evidence="4">Precorrin-6A/cobalt-precorrin-6A reductase</fullName>
        <ecNumber evidence="4">1.3.1.106</ecNumber>
    </submittedName>
</protein>
<evidence type="ECO:0000256" key="2">
    <source>
        <dbReference type="ARBA" id="ARBA00022573"/>
    </source>
</evidence>
<evidence type="ECO:0000313" key="5">
    <source>
        <dbReference type="Proteomes" id="UP001597135"/>
    </source>
</evidence>
<dbReference type="Proteomes" id="UP001597135">
    <property type="component" value="Unassembled WGS sequence"/>
</dbReference>
<sequence>PGARAFLAVGRASLPEFRGLRGPIHLRMMETPRRKPALSRVRPVPGAGPFDARGEERLFRRLGIDWLVLRNAGGPGSWPKLEAARRMGLPVAMVDRPRRPEGPRVETVEEALRWLTLLTLSDV</sequence>
<evidence type="ECO:0000256" key="3">
    <source>
        <dbReference type="ARBA" id="ARBA00023002"/>
    </source>
</evidence>
<organism evidence="4 5">
    <name type="scientific">Litorisediminicola beolgyonensis</name>
    <dbReference type="NCBI Taxonomy" id="1173614"/>
    <lineage>
        <taxon>Bacteria</taxon>
        <taxon>Pseudomonadati</taxon>
        <taxon>Pseudomonadota</taxon>
        <taxon>Alphaproteobacteria</taxon>
        <taxon>Rhodobacterales</taxon>
        <taxon>Paracoccaceae</taxon>
        <taxon>Litorisediminicola</taxon>
    </lineage>
</organism>
<name>A0ABW3ZPR8_9RHOB</name>
<keyword evidence="3 4" id="KW-0560">Oxidoreductase</keyword>
<dbReference type="GO" id="GO:0016491">
    <property type="term" value="F:oxidoreductase activity"/>
    <property type="evidence" value="ECO:0007669"/>
    <property type="project" value="UniProtKB-KW"/>
</dbReference>
<evidence type="ECO:0000313" key="4">
    <source>
        <dbReference type="EMBL" id="MFD1344770.1"/>
    </source>
</evidence>
<dbReference type="EMBL" id="JBHTMU010000072">
    <property type="protein sequence ID" value="MFD1344770.1"/>
    <property type="molecule type" value="Genomic_DNA"/>
</dbReference>
<dbReference type="EC" id="1.3.1.106" evidence="4"/>
<gene>
    <name evidence="4" type="ORF">ACFQ4E_20240</name>
</gene>
<reference evidence="5" key="1">
    <citation type="journal article" date="2019" name="Int. J. Syst. Evol. Microbiol.">
        <title>The Global Catalogue of Microorganisms (GCM) 10K type strain sequencing project: providing services to taxonomists for standard genome sequencing and annotation.</title>
        <authorList>
            <consortium name="The Broad Institute Genomics Platform"/>
            <consortium name="The Broad Institute Genome Sequencing Center for Infectious Disease"/>
            <person name="Wu L."/>
            <person name="Ma J."/>
        </authorList>
    </citation>
    <scope>NUCLEOTIDE SEQUENCE [LARGE SCALE GENOMIC DNA]</scope>
    <source>
        <strain evidence="5">CCUG 62953</strain>
    </source>
</reference>